<evidence type="ECO:0000313" key="2">
    <source>
        <dbReference type="EMBL" id="CAD6196319.1"/>
    </source>
</evidence>
<comment type="caution">
    <text evidence="2">The sequence shown here is derived from an EMBL/GenBank/DDBJ whole genome shotgun (WGS) entry which is preliminary data.</text>
</comment>
<organism evidence="2 3">
    <name type="scientific">Caenorhabditis auriculariae</name>
    <dbReference type="NCBI Taxonomy" id="2777116"/>
    <lineage>
        <taxon>Eukaryota</taxon>
        <taxon>Metazoa</taxon>
        <taxon>Ecdysozoa</taxon>
        <taxon>Nematoda</taxon>
        <taxon>Chromadorea</taxon>
        <taxon>Rhabditida</taxon>
        <taxon>Rhabditina</taxon>
        <taxon>Rhabditomorpha</taxon>
        <taxon>Rhabditoidea</taxon>
        <taxon>Rhabditidae</taxon>
        <taxon>Peloderinae</taxon>
        <taxon>Caenorhabditis</taxon>
    </lineage>
</organism>
<gene>
    <name evidence="2" type="ORF">CAUJ_LOCUS12234</name>
</gene>
<name>A0A8S1HLV7_9PELO</name>
<dbReference type="EMBL" id="CAJGYM010000070">
    <property type="protein sequence ID" value="CAD6196319.1"/>
    <property type="molecule type" value="Genomic_DNA"/>
</dbReference>
<proteinExistence type="predicted"/>
<dbReference type="AlphaFoldDB" id="A0A8S1HLV7"/>
<dbReference type="Proteomes" id="UP000835052">
    <property type="component" value="Unassembled WGS sequence"/>
</dbReference>
<sequence>MVDRGDRVSYMLFRSVFCCSRPNKVSEKELVVPDVSSEQLQTVFVVTMPSVIGRGLIGKLMRCLEDMKMAPLNMRMLVPPSSLIGTSAVMKVHRKNPPTGVYVASLWKGREAQVYIDEALRKFRHRFGIHKNDVLYTFSSIHAENEGRIWFPLTAADPVPVETLNEAAPAPIAVATREEEEEKKEDFEEAKSEQNGVIAVEPQETVEEPNGERPKSIDSHSPQT</sequence>
<protein>
    <submittedName>
        <fullName evidence="2">Uncharacterized protein</fullName>
    </submittedName>
</protein>
<reference evidence="2" key="1">
    <citation type="submission" date="2020-10" db="EMBL/GenBank/DDBJ databases">
        <authorList>
            <person name="Kikuchi T."/>
        </authorList>
    </citation>
    <scope>NUCLEOTIDE SEQUENCE</scope>
    <source>
        <strain evidence="2">NKZ352</strain>
    </source>
</reference>
<evidence type="ECO:0000313" key="3">
    <source>
        <dbReference type="Proteomes" id="UP000835052"/>
    </source>
</evidence>
<feature type="region of interest" description="Disordered" evidence="1">
    <location>
        <begin position="176"/>
        <end position="224"/>
    </location>
</feature>
<accession>A0A8S1HLV7</accession>
<keyword evidence="3" id="KW-1185">Reference proteome</keyword>
<evidence type="ECO:0000256" key="1">
    <source>
        <dbReference type="SAM" id="MobiDB-lite"/>
    </source>
</evidence>